<feature type="coiled-coil region" evidence="1">
    <location>
        <begin position="754"/>
        <end position="795"/>
    </location>
</feature>
<feature type="region of interest" description="Disordered" evidence="2">
    <location>
        <begin position="1"/>
        <end position="247"/>
    </location>
</feature>
<dbReference type="PANTHER" id="PTHR45615:SF80">
    <property type="entry name" value="GRIP DOMAIN-CONTAINING PROTEIN"/>
    <property type="match status" value="1"/>
</dbReference>
<feature type="coiled-coil region" evidence="1">
    <location>
        <begin position="1658"/>
        <end position="1854"/>
    </location>
</feature>
<feature type="compositionally biased region" description="Polar residues" evidence="2">
    <location>
        <begin position="103"/>
        <end position="116"/>
    </location>
</feature>
<reference evidence="3 4" key="1">
    <citation type="journal article" date="2020" name="G3 (Bethesda)">
        <title>Improved Reference Genome for Cyclotella cryptica CCMP332, a Model for Cell Wall Morphogenesis, Salinity Adaptation, and Lipid Production in Diatoms (Bacillariophyta).</title>
        <authorList>
            <person name="Roberts W.R."/>
            <person name="Downey K.M."/>
            <person name="Ruck E.C."/>
            <person name="Traller J.C."/>
            <person name="Alverson A.J."/>
        </authorList>
    </citation>
    <scope>NUCLEOTIDE SEQUENCE [LARGE SCALE GENOMIC DNA]</scope>
    <source>
        <strain evidence="3 4">CCMP332</strain>
    </source>
</reference>
<feature type="coiled-coil region" evidence="1">
    <location>
        <begin position="827"/>
        <end position="861"/>
    </location>
</feature>
<feature type="region of interest" description="Disordered" evidence="2">
    <location>
        <begin position="400"/>
        <end position="467"/>
    </location>
</feature>
<evidence type="ECO:0000256" key="2">
    <source>
        <dbReference type="SAM" id="MobiDB-lite"/>
    </source>
</evidence>
<protein>
    <recommendedName>
        <fullName evidence="5">Leucine-rich repeat-containing protein DDB_G0290503</fullName>
    </recommendedName>
</protein>
<feature type="compositionally biased region" description="Basic and acidic residues" evidence="2">
    <location>
        <begin position="85"/>
        <end position="102"/>
    </location>
</feature>
<keyword evidence="1" id="KW-0175">Coiled coil</keyword>
<feature type="coiled-coil region" evidence="1">
    <location>
        <begin position="1984"/>
        <end position="2018"/>
    </location>
</feature>
<feature type="compositionally biased region" description="Basic and acidic residues" evidence="2">
    <location>
        <begin position="145"/>
        <end position="178"/>
    </location>
</feature>
<feature type="compositionally biased region" description="Polar residues" evidence="2">
    <location>
        <begin position="191"/>
        <end position="209"/>
    </location>
</feature>
<evidence type="ECO:0008006" key="5">
    <source>
        <dbReference type="Google" id="ProtNLM"/>
    </source>
</evidence>
<dbReference type="PANTHER" id="PTHR45615">
    <property type="entry name" value="MYOSIN HEAVY CHAIN, NON-MUSCLE"/>
    <property type="match status" value="1"/>
</dbReference>
<feature type="compositionally biased region" description="Low complexity" evidence="2">
    <location>
        <begin position="426"/>
        <end position="442"/>
    </location>
</feature>
<feature type="coiled-coil region" evidence="1">
    <location>
        <begin position="554"/>
        <end position="658"/>
    </location>
</feature>
<evidence type="ECO:0000256" key="1">
    <source>
        <dbReference type="SAM" id="Coils"/>
    </source>
</evidence>
<keyword evidence="4" id="KW-1185">Reference proteome</keyword>
<feature type="coiled-coil region" evidence="1">
    <location>
        <begin position="1277"/>
        <end position="1603"/>
    </location>
</feature>
<feature type="compositionally biased region" description="Polar residues" evidence="2">
    <location>
        <begin position="25"/>
        <end position="38"/>
    </location>
</feature>
<organism evidence="3 4">
    <name type="scientific">Cyclotella cryptica</name>
    <dbReference type="NCBI Taxonomy" id="29204"/>
    <lineage>
        <taxon>Eukaryota</taxon>
        <taxon>Sar</taxon>
        <taxon>Stramenopiles</taxon>
        <taxon>Ochrophyta</taxon>
        <taxon>Bacillariophyta</taxon>
        <taxon>Coscinodiscophyceae</taxon>
        <taxon>Thalassiosirophycidae</taxon>
        <taxon>Stephanodiscales</taxon>
        <taxon>Stephanodiscaceae</taxon>
        <taxon>Cyclotella</taxon>
    </lineage>
</organism>
<dbReference type="EMBL" id="JABMIG020000041">
    <property type="protein sequence ID" value="KAL3799137.1"/>
    <property type="molecule type" value="Genomic_DNA"/>
</dbReference>
<proteinExistence type="predicted"/>
<gene>
    <name evidence="3" type="ORF">HJC23_002265</name>
</gene>
<dbReference type="Proteomes" id="UP001516023">
    <property type="component" value="Unassembled WGS sequence"/>
</dbReference>
<evidence type="ECO:0000313" key="3">
    <source>
        <dbReference type="EMBL" id="KAL3799137.1"/>
    </source>
</evidence>
<name>A0ABD3QFQ2_9STRA</name>
<comment type="caution">
    <text evidence="3">The sequence shown here is derived from an EMBL/GenBank/DDBJ whole genome shotgun (WGS) entry which is preliminary data.</text>
</comment>
<feature type="compositionally biased region" description="Polar residues" evidence="2">
    <location>
        <begin position="452"/>
        <end position="467"/>
    </location>
</feature>
<feature type="coiled-coil region" evidence="1">
    <location>
        <begin position="1879"/>
        <end position="1927"/>
    </location>
</feature>
<feature type="compositionally biased region" description="Basic and acidic residues" evidence="2">
    <location>
        <begin position="40"/>
        <end position="54"/>
    </location>
</feature>
<feature type="coiled-coil region" evidence="1">
    <location>
        <begin position="901"/>
        <end position="1094"/>
    </location>
</feature>
<accession>A0ABD3QFQ2</accession>
<feature type="coiled-coil region" evidence="1">
    <location>
        <begin position="1175"/>
        <end position="1216"/>
    </location>
</feature>
<feature type="compositionally biased region" description="Basic residues" evidence="2">
    <location>
        <begin position="1"/>
        <end position="10"/>
    </location>
</feature>
<sequence length="2041" mass="232106">MSGQHRRHRSSATGKNIALDVATPRASNNTIGLNFQSKHSSHDAMERTEKEMQHRGGNRQFHLDTMEMQHYQYQEDPQTKRHHEQSRLQYHDRNYSSEERQTTSECSRGSRSSLTPQRDDTIISHWYTPPRHRGSYIDGSSVNQHDSRERDQFNHHLNDERYYSDKKVREGTKLESKMKRSLSSGVVDMSRISNVDHSYQKTKPPSSGYSKDDSHRLTQQPFEGDLDCNSKKSKSSKGLLSRASHKIKKRLVGSNIHNGSGSSDPKGKVFEGPSGVEVCSLSHSHVDQSADISRLSVDVSTTQYVREGRDPSPTQNTHQREWLYPLDAGPQKVRSTSRNAVVMHAERDDTSSGMIYDDEGNLIEYFPKVDFSESDNSTLTSNFTYPMRDVILGPTNEQSRLLDSQRTKGRAASSNNLIGSPRGVERSTATASTSSRTPSKTKGSLDSKPPSAVQQQYSSTMPDQQLSDQKMGRQFFGLSSNDKNEKIDNIDKLPENSLNSTMETTQEIIENEEHICTDDSSIQKDAYSNASLVRDMMARIDSAKISEDLLSKQNTELVQENSRLSTEVEALRQKLLSNDNASSNEKFSISQLEVKLSSLEAELRKKDEEIFRATQHNSSIAQELEKSNEMALQLTKDLESYKNECSSHRERVLQSERENAKMEQLVYNERKKVLSLEAENAMLLNLADEKIGSANNAEKAKHSKMNAYKEQCKKYRESVIQLENKLIIAESALEAMGKMASALEQEKVSISAALDECKSSAESLKTELSAKEAKLLSVQEELTALQSKCSNVEGETNDNERTISALESENYNLLRKLDAQSSALVAFQKEETKHKHLELELASLKKRNDEMQMNEVVLRKQLIDAQDAASNAKRLQKMIADSESFISSVQKDLTETRSKYHQQLIEIRSKHSSEIDNLSNELQKEKDAKRVAEKLRNELEDKVLELETEREQLEQQLTNQSKAHEDQSSKLMHQLDEMREMLSGRREEINCLKRELADKSTTHQCLVAELERNLSSLEQQKNQSTTAVSTVEKDLQACLNDKQNLQAVIEEKERALNDLRRDLSTRDKRANTDIDRLNKVIDGLKQDLASAISDRQVLLNFKNASQKQIHTTKMHILDAIASLKKERAALASDIQTQLTEAKSLMINNLKAMVLEYCRKVENQQLNQSMNHQVALASLRNEASELETILREENNKAQCLQKSITSLNAEKENLSTALKAACSKLSVPEKDLVDKIDDLLLEISDARSRLATVSIDLTTTKSELAKIGHEKLQLALDNDHLKKVLSQTKAQIIEMEADSNDQNEKAQGVIACLEKTLAIKEQEWVESRTTLDAEMINLRREMDTEIATREKLLDELRAENKGIQTDAEKLKQEHDDIKSLLEETQSELSMSKKNLVSLNDQLRDKTETIHNLNDLLARASREAAEELANHYMKIEDELRTQLHSVQCEKESIQKQMKIQNEESERTIEEFFTAKRELSACVDQLSADLDVAQKKLVTMESEMQDLRKEKETLVVECNNLRREINIISNKDSSSSKQIKNLTSAIEKLNDVHVTSEREHTAELSRIADELIQSHSAEIDALNAKLMDANAKIDELKSTLDDINVEHNYDLKMTIEFYKAELDNQKTINAREVEDKDQEISNLRVEMDKIMSSTSLLQDSLKSVEETCSERENQIKQLKASLRDALQNALRADASKRESEDKLAEIAETLSNYEQIERCASTTDMTGSFHIKNTIERLVSEKQDLVLKLAESERHLSECQSSLNRLELKLTMAGQVNEKIQEESSAREVRLNRLDIENKEREDNQKVLEDRIKSMQAEWDKESETCKEMITRIQTELEKSIRNEKDLTEQIMVLKQDCEVETLYGELLDKMKGKEMQYESSIQKMTVENDALMADVASLTRENEDLLGALDEANAHATNLTQRLDEANALSCNLTHKLASVENELAALHRGESRNALNDEVSVTSTLASHRLNQTASELDTTIKEIKKHHETTVQNLQSELKEMRSKWKKSERRVQELSALLQENSKVIDALHRKLTSKKNHRN</sequence>
<evidence type="ECO:0000313" key="4">
    <source>
        <dbReference type="Proteomes" id="UP001516023"/>
    </source>
</evidence>